<dbReference type="Pfam" id="PF14014">
    <property type="entry name" value="DUF4230"/>
    <property type="match status" value="1"/>
</dbReference>
<reference evidence="2" key="1">
    <citation type="journal article" date="2019" name="Int. J. Syst. Evol. Microbiol.">
        <title>The Global Catalogue of Microorganisms (GCM) 10K type strain sequencing project: providing services to taxonomists for standard genome sequencing and annotation.</title>
        <authorList>
            <consortium name="The Broad Institute Genomics Platform"/>
            <consortium name="The Broad Institute Genome Sequencing Center for Infectious Disease"/>
            <person name="Wu L."/>
            <person name="Ma J."/>
        </authorList>
    </citation>
    <scope>NUCLEOTIDE SEQUENCE [LARGE SCALE GENOMIC DNA]</scope>
    <source>
        <strain evidence="2">KCTC 42423</strain>
    </source>
</reference>
<keyword evidence="2" id="KW-1185">Reference proteome</keyword>
<dbReference type="EMBL" id="JBHULX010000001">
    <property type="protein sequence ID" value="MFD2589569.1"/>
    <property type="molecule type" value="Genomic_DNA"/>
</dbReference>
<sequence length="206" mass="23305">MELLFIGLIGGAIFSYFIFAKFSASKKRTTIESQSVILMEKIKSVCKLVTVEGDFAEIYHYESVKEKFFSLLTGKKKALILIDAKAHVGFDLSKIKLESDTKKKRIILTQFPQPQILTIETDFKYYDKKEGWLNPMTSSDLTEINKEAKQFIIDKIPQSGLLESAKKEALTAISIMETLAQSIGWTLDYSAIELQEGETNKLIDNS</sequence>
<evidence type="ECO:0000313" key="1">
    <source>
        <dbReference type="EMBL" id="MFD2589569.1"/>
    </source>
</evidence>
<dbReference type="RefSeq" id="WP_176027821.1">
    <property type="nucleotide sequence ID" value="NZ_JBHSJV010000001.1"/>
</dbReference>
<dbReference type="InterPro" id="IPR025324">
    <property type="entry name" value="DUF4230"/>
</dbReference>
<evidence type="ECO:0000313" key="2">
    <source>
        <dbReference type="Proteomes" id="UP001597459"/>
    </source>
</evidence>
<gene>
    <name evidence="1" type="ORF">ACFSTE_01920</name>
</gene>
<comment type="caution">
    <text evidence="1">The sequence shown here is derived from an EMBL/GenBank/DDBJ whole genome shotgun (WGS) entry which is preliminary data.</text>
</comment>
<dbReference type="Proteomes" id="UP001597459">
    <property type="component" value="Unassembled WGS sequence"/>
</dbReference>
<name>A0ABW5N600_9FLAO</name>
<proteinExistence type="predicted"/>
<organism evidence="1 2">
    <name type="scientific">Aquimarina hainanensis</name>
    <dbReference type="NCBI Taxonomy" id="1578017"/>
    <lineage>
        <taxon>Bacteria</taxon>
        <taxon>Pseudomonadati</taxon>
        <taxon>Bacteroidota</taxon>
        <taxon>Flavobacteriia</taxon>
        <taxon>Flavobacteriales</taxon>
        <taxon>Flavobacteriaceae</taxon>
        <taxon>Aquimarina</taxon>
    </lineage>
</organism>
<protein>
    <submittedName>
        <fullName evidence="1">DUF4230 domain-containing protein</fullName>
    </submittedName>
</protein>
<accession>A0ABW5N600</accession>